<accession>A0A8C4PW90</accession>
<evidence type="ECO:0008006" key="3">
    <source>
        <dbReference type="Google" id="ProtNLM"/>
    </source>
</evidence>
<reference evidence="1" key="1">
    <citation type="submission" date="2025-08" db="UniProtKB">
        <authorList>
            <consortium name="Ensembl"/>
        </authorList>
    </citation>
    <scope>IDENTIFICATION</scope>
</reference>
<dbReference type="AlphaFoldDB" id="A0A8C4PW90"/>
<evidence type="ECO:0000313" key="2">
    <source>
        <dbReference type="Proteomes" id="UP000694388"/>
    </source>
</evidence>
<name>A0A8C4PW90_EPTBU</name>
<dbReference type="GeneTree" id="ENSGT01130000282354"/>
<dbReference type="Ensembl" id="ENSEBUT00000000520.1">
    <property type="protein sequence ID" value="ENSEBUP00000000230.1"/>
    <property type="gene ID" value="ENSEBUG00000000412.1"/>
</dbReference>
<organism evidence="1 2">
    <name type="scientific">Eptatretus burgeri</name>
    <name type="common">Inshore hagfish</name>
    <dbReference type="NCBI Taxonomy" id="7764"/>
    <lineage>
        <taxon>Eukaryota</taxon>
        <taxon>Metazoa</taxon>
        <taxon>Chordata</taxon>
        <taxon>Craniata</taxon>
        <taxon>Vertebrata</taxon>
        <taxon>Cyclostomata</taxon>
        <taxon>Myxini</taxon>
        <taxon>Myxiniformes</taxon>
        <taxon>Myxinidae</taxon>
        <taxon>Eptatretinae</taxon>
        <taxon>Eptatretus</taxon>
    </lineage>
</organism>
<sequence>MFILSLFVNFHKTILGLHGDLLWGKVRYVQSHSPPVRGMAELGHPARAELPGWWCSTITRRGLASGGESGWPSAQVDRVLTPVGSKTMITALGGNDVLTALYRAPGVREEHENRVHEEFRRACGKGRVLIVGDFNFPGIDWVHQQGKDRADEDLIDLVQDFF</sequence>
<proteinExistence type="predicted"/>
<protein>
    <recommendedName>
        <fullName evidence="3">Endonuclease/exonuclease/phosphatase domain-containing protein</fullName>
    </recommendedName>
</protein>
<reference evidence="1" key="2">
    <citation type="submission" date="2025-09" db="UniProtKB">
        <authorList>
            <consortium name="Ensembl"/>
        </authorList>
    </citation>
    <scope>IDENTIFICATION</scope>
</reference>
<keyword evidence="2" id="KW-1185">Reference proteome</keyword>
<evidence type="ECO:0000313" key="1">
    <source>
        <dbReference type="Ensembl" id="ENSEBUP00000000230.1"/>
    </source>
</evidence>
<dbReference type="Proteomes" id="UP000694388">
    <property type="component" value="Unplaced"/>
</dbReference>